<protein>
    <submittedName>
        <fullName evidence="4">Nicotinamidase-related amidase</fullName>
    </submittedName>
</protein>
<dbReference type="PANTHER" id="PTHR43540:SF14">
    <property type="entry name" value="ISOCHORISMATASE"/>
    <property type="match status" value="1"/>
</dbReference>
<evidence type="ECO:0000259" key="3">
    <source>
        <dbReference type="Pfam" id="PF00857"/>
    </source>
</evidence>
<dbReference type="PANTHER" id="PTHR43540">
    <property type="entry name" value="PEROXYUREIDOACRYLATE/UREIDOACRYLATE AMIDOHYDROLASE-RELATED"/>
    <property type="match status" value="1"/>
</dbReference>
<evidence type="ECO:0000256" key="2">
    <source>
        <dbReference type="ARBA" id="ARBA00022801"/>
    </source>
</evidence>
<evidence type="ECO:0000313" key="4">
    <source>
        <dbReference type="EMBL" id="RDI48006.1"/>
    </source>
</evidence>
<comment type="similarity">
    <text evidence="1">Belongs to the isochorismatase family.</text>
</comment>
<dbReference type="OrthoDB" id="9785724at2"/>
<proteinExistence type="inferred from homology"/>
<dbReference type="Pfam" id="PF00857">
    <property type="entry name" value="Isochorismatase"/>
    <property type="match status" value="1"/>
</dbReference>
<dbReference type="Gene3D" id="3.40.50.850">
    <property type="entry name" value="Isochorismatase-like"/>
    <property type="match status" value="1"/>
</dbReference>
<comment type="caution">
    <text evidence="4">The sequence shown here is derived from an EMBL/GenBank/DDBJ whole genome shotgun (WGS) entry which is preliminary data.</text>
</comment>
<dbReference type="InterPro" id="IPR036380">
    <property type="entry name" value="Isochorismatase-like_sf"/>
</dbReference>
<dbReference type="InterPro" id="IPR000868">
    <property type="entry name" value="Isochorismatase-like_dom"/>
</dbReference>
<dbReference type="SUPFAM" id="SSF52499">
    <property type="entry name" value="Isochorismatase-like hydrolases"/>
    <property type="match status" value="1"/>
</dbReference>
<evidence type="ECO:0000256" key="1">
    <source>
        <dbReference type="ARBA" id="ARBA00006336"/>
    </source>
</evidence>
<dbReference type="EMBL" id="QQAY01000001">
    <property type="protein sequence ID" value="RDI48006.1"/>
    <property type="molecule type" value="Genomic_DNA"/>
</dbReference>
<reference evidence="4 5" key="1">
    <citation type="submission" date="2018-07" db="EMBL/GenBank/DDBJ databases">
        <title>Genomic Encyclopedia of Type Strains, Phase IV (KMG-IV): sequencing the most valuable type-strain genomes for metagenomic binning, comparative biology and taxonomic classification.</title>
        <authorList>
            <person name="Goeker M."/>
        </authorList>
    </citation>
    <scope>NUCLEOTIDE SEQUENCE [LARGE SCALE GENOMIC DNA]</scope>
    <source>
        <strain evidence="4 5">DSM 25281</strain>
    </source>
</reference>
<keyword evidence="5" id="KW-1185">Reference proteome</keyword>
<dbReference type="Proteomes" id="UP000255326">
    <property type="component" value="Unassembled WGS sequence"/>
</dbReference>
<keyword evidence="2" id="KW-0378">Hydrolase</keyword>
<sequence length="184" mass="20461">MLDNGLKSALVVIDAQVGPLWGTYQMEQTIAVMQQMIQKAESRNIPIFYVQHEEPEGGFLTRGSQFWQFFQGISPGSEDTIIHKQASDSFYETPLKESLEQKGIQHLVIVGARTEFCVDTTCRSALSHGFHVTLVEDGHTTVDSSLPAESIIKHHNLNLNAIQTPHASIQVLPSELANFENESL</sequence>
<evidence type="ECO:0000313" key="5">
    <source>
        <dbReference type="Proteomes" id="UP000255326"/>
    </source>
</evidence>
<accession>A0A370GXL0</accession>
<organism evidence="4 5">
    <name type="scientific">Falsibacillus pallidus</name>
    <dbReference type="NCBI Taxonomy" id="493781"/>
    <lineage>
        <taxon>Bacteria</taxon>
        <taxon>Bacillati</taxon>
        <taxon>Bacillota</taxon>
        <taxon>Bacilli</taxon>
        <taxon>Bacillales</taxon>
        <taxon>Bacillaceae</taxon>
        <taxon>Falsibacillus</taxon>
    </lineage>
</organism>
<dbReference type="RefSeq" id="WP_114744197.1">
    <property type="nucleotide sequence ID" value="NZ_QQAY01000001.1"/>
</dbReference>
<gene>
    <name evidence="4" type="ORF">DFR59_101674</name>
</gene>
<feature type="domain" description="Isochorismatase-like" evidence="3">
    <location>
        <begin position="8"/>
        <end position="146"/>
    </location>
</feature>
<dbReference type="GO" id="GO:0016787">
    <property type="term" value="F:hydrolase activity"/>
    <property type="evidence" value="ECO:0007669"/>
    <property type="project" value="UniProtKB-KW"/>
</dbReference>
<name>A0A370GXL0_9BACI</name>
<dbReference type="AlphaFoldDB" id="A0A370GXL0"/>
<dbReference type="CDD" id="cd01014">
    <property type="entry name" value="nicotinamidase_related"/>
    <property type="match status" value="1"/>
</dbReference>
<dbReference type="InterPro" id="IPR050272">
    <property type="entry name" value="Isochorismatase-like_hydrls"/>
</dbReference>